<sequence length="109" mass="13128">MASFLAKSFEPVFNWCARRYTAAVARELKKYGLRYEDLHDDLYDLDVKEALKRLPQSEVDLRNQRLKRAIDYSLKHHYMPQDLQDKQTPFKPYLQDMLKLKHCLCFCQK</sequence>
<proteinExistence type="predicted"/>
<reference evidence="2" key="1">
    <citation type="journal article" date="2024" name="Proc. Natl. Acad. Sci. U.S.A.">
        <title>Extraordinary preservation of gene collinearity over three hundred million years revealed in homosporous lycophytes.</title>
        <authorList>
            <person name="Li C."/>
            <person name="Wickell D."/>
            <person name="Kuo L.Y."/>
            <person name="Chen X."/>
            <person name="Nie B."/>
            <person name="Liao X."/>
            <person name="Peng D."/>
            <person name="Ji J."/>
            <person name="Jenkins J."/>
            <person name="Williams M."/>
            <person name="Shu S."/>
            <person name="Plott C."/>
            <person name="Barry K."/>
            <person name="Rajasekar S."/>
            <person name="Grimwood J."/>
            <person name="Han X."/>
            <person name="Sun S."/>
            <person name="Hou Z."/>
            <person name="He W."/>
            <person name="Dai G."/>
            <person name="Sun C."/>
            <person name="Schmutz J."/>
            <person name="Leebens-Mack J.H."/>
            <person name="Li F.W."/>
            <person name="Wang L."/>
        </authorList>
    </citation>
    <scope>NUCLEOTIDE SEQUENCE [LARGE SCALE GENOMIC DNA]</scope>
    <source>
        <strain evidence="2">cv. PW_Plant_1</strain>
    </source>
</reference>
<accession>A0ACC2BVT4</accession>
<comment type="caution">
    <text evidence="1">The sequence shown here is derived from an EMBL/GenBank/DDBJ whole genome shotgun (WGS) entry which is preliminary data.</text>
</comment>
<protein>
    <submittedName>
        <fullName evidence="1">Uncharacterized protein</fullName>
    </submittedName>
</protein>
<evidence type="ECO:0000313" key="1">
    <source>
        <dbReference type="EMBL" id="KAJ7533875.1"/>
    </source>
</evidence>
<evidence type="ECO:0000313" key="2">
    <source>
        <dbReference type="Proteomes" id="UP001162992"/>
    </source>
</evidence>
<organism evidence="1 2">
    <name type="scientific">Diphasiastrum complanatum</name>
    <name type="common">Issler's clubmoss</name>
    <name type="synonym">Lycopodium complanatum</name>
    <dbReference type="NCBI Taxonomy" id="34168"/>
    <lineage>
        <taxon>Eukaryota</taxon>
        <taxon>Viridiplantae</taxon>
        <taxon>Streptophyta</taxon>
        <taxon>Embryophyta</taxon>
        <taxon>Tracheophyta</taxon>
        <taxon>Lycopodiopsida</taxon>
        <taxon>Lycopodiales</taxon>
        <taxon>Lycopodiaceae</taxon>
        <taxon>Lycopodioideae</taxon>
        <taxon>Diphasiastrum</taxon>
    </lineage>
</organism>
<gene>
    <name evidence="1" type="ORF">O6H91_13G068700</name>
</gene>
<dbReference type="Proteomes" id="UP001162992">
    <property type="component" value="Chromosome 13"/>
</dbReference>
<name>A0ACC2BVT4_DIPCM</name>
<keyword evidence="2" id="KW-1185">Reference proteome</keyword>
<dbReference type="EMBL" id="CM055104">
    <property type="protein sequence ID" value="KAJ7533875.1"/>
    <property type="molecule type" value="Genomic_DNA"/>
</dbReference>